<reference evidence="1" key="2">
    <citation type="journal article" date="2015" name="Data Brief">
        <title>Shoot transcriptome of the giant reed, Arundo donax.</title>
        <authorList>
            <person name="Barrero R.A."/>
            <person name="Guerrero F.D."/>
            <person name="Moolhuijzen P."/>
            <person name="Goolsby J.A."/>
            <person name="Tidwell J."/>
            <person name="Bellgard S.E."/>
            <person name="Bellgard M.I."/>
        </authorList>
    </citation>
    <scope>NUCLEOTIDE SEQUENCE</scope>
    <source>
        <tissue evidence="1">Shoot tissue taken approximately 20 cm above the soil surface</tissue>
    </source>
</reference>
<name>A0A0A8Y679_ARUDO</name>
<dbReference type="EMBL" id="GBRH01276319">
    <property type="protein sequence ID" value="JAD21576.1"/>
    <property type="molecule type" value="Transcribed_RNA"/>
</dbReference>
<sequence length="57" mass="6571">MFLCFCLSGIITCFFFGNCILCSTSFAGTATSMYCYCIIYRYGYEISMYHLDLLNIK</sequence>
<reference evidence="1" key="1">
    <citation type="submission" date="2014-09" db="EMBL/GenBank/DDBJ databases">
        <authorList>
            <person name="Magalhaes I.L.F."/>
            <person name="Oliveira U."/>
            <person name="Santos F.R."/>
            <person name="Vidigal T.H.D.A."/>
            <person name="Brescovit A.D."/>
            <person name="Santos A.J."/>
        </authorList>
    </citation>
    <scope>NUCLEOTIDE SEQUENCE</scope>
    <source>
        <tissue evidence="1">Shoot tissue taken approximately 20 cm above the soil surface</tissue>
    </source>
</reference>
<organism evidence="1">
    <name type="scientific">Arundo donax</name>
    <name type="common">Giant reed</name>
    <name type="synonym">Donax arundinaceus</name>
    <dbReference type="NCBI Taxonomy" id="35708"/>
    <lineage>
        <taxon>Eukaryota</taxon>
        <taxon>Viridiplantae</taxon>
        <taxon>Streptophyta</taxon>
        <taxon>Embryophyta</taxon>
        <taxon>Tracheophyta</taxon>
        <taxon>Spermatophyta</taxon>
        <taxon>Magnoliopsida</taxon>
        <taxon>Liliopsida</taxon>
        <taxon>Poales</taxon>
        <taxon>Poaceae</taxon>
        <taxon>PACMAD clade</taxon>
        <taxon>Arundinoideae</taxon>
        <taxon>Arundineae</taxon>
        <taxon>Arundo</taxon>
    </lineage>
</organism>
<proteinExistence type="predicted"/>
<evidence type="ECO:0000313" key="1">
    <source>
        <dbReference type="EMBL" id="JAD21576.1"/>
    </source>
</evidence>
<protein>
    <submittedName>
        <fullName evidence="1">Uncharacterized protein</fullName>
    </submittedName>
</protein>
<accession>A0A0A8Y679</accession>
<dbReference type="AlphaFoldDB" id="A0A0A8Y679"/>